<dbReference type="PANTHER" id="PTHR23113:SF367">
    <property type="entry name" value="RAL GUANINE NUCLEOTIDE DISSOCIATION STIMULATOR-LIKE 2 ISOFORM X1"/>
    <property type="match status" value="1"/>
</dbReference>
<dbReference type="AlphaFoldDB" id="A0A452HUP5"/>
<dbReference type="STRING" id="38772.ENSGAGP00000018797"/>
<feature type="domain" description="Ras-associating" evidence="5">
    <location>
        <begin position="405"/>
        <end position="491"/>
    </location>
</feature>
<dbReference type="Pfam" id="PF00788">
    <property type="entry name" value="RA"/>
    <property type="match status" value="1"/>
</dbReference>
<proteinExistence type="predicted"/>
<dbReference type="CDD" id="cd17211">
    <property type="entry name" value="RA_RGL2"/>
    <property type="match status" value="1"/>
</dbReference>
<dbReference type="SMART" id="SM00147">
    <property type="entry name" value="RasGEF"/>
    <property type="match status" value="1"/>
</dbReference>
<feature type="region of interest" description="Disordered" evidence="3">
    <location>
        <begin position="354"/>
        <end position="402"/>
    </location>
</feature>
<dbReference type="PROSITE" id="PS50009">
    <property type="entry name" value="RASGEF_CAT"/>
    <property type="match status" value="1"/>
</dbReference>
<evidence type="ECO:0000313" key="7">
    <source>
        <dbReference type="Proteomes" id="UP000291020"/>
    </source>
</evidence>
<evidence type="ECO:0000313" key="6">
    <source>
        <dbReference type="Ensembl" id="ENSGAGP00000018797.1"/>
    </source>
</evidence>
<dbReference type="SUPFAM" id="SSF48366">
    <property type="entry name" value="Ras GEF"/>
    <property type="match status" value="1"/>
</dbReference>
<dbReference type="GO" id="GO:0007265">
    <property type="term" value="P:Ras protein signal transduction"/>
    <property type="evidence" value="ECO:0007669"/>
    <property type="project" value="TreeGrafter"/>
</dbReference>
<name>A0A452HUP5_9SAUR</name>
<dbReference type="Pfam" id="PF00617">
    <property type="entry name" value="RasGEF"/>
    <property type="match status" value="1"/>
</dbReference>
<dbReference type="PROSITE" id="PS00720">
    <property type="entry name" value="RASGEF"/>
    <property type="match status" value="1"/>
</dbReference>
<dbReference type="InterPro" id="IPR000159">
    <property type="entry name" value="RA_dom"/>
</dbReference>
<accession>A0A452HUP5</accession>
<dbReference type="PROSITE" id="PS50200">
    <property type="entry name" value="RA"/>
    <property type="match status" value="1"/>
</dbReference>
<dbReference type="Gene3D" id="1.10.840.10">
    <property type="entry name" value="Ras guanine-nucleotide exchange factors catalytic domain"/>
    <property type="match status" value="1"/>
</dbReference>
<dbReference type="SMART" id="SM00314">
    <property type="entry name" value="RA"/>
    <property type="match status" value="1"/>
</dbReference>
<dbReference type="InterPro" id="IPR001895">
    <property type="entry name" value="RASGEF_cat_dom"/>
</dbReference>
<dbReference type="SUPFAM" id="SSF54236">
    <property type="entry name" value="Ubiquitin-like"/>
    <property type="match status" value="1"/>
</dbReference>
<evidence type="ECO:0000256" key="3">
    <source>
        <dbReference type="SAM" id="MobiDB-lite"/>
    </source>
</evidence>
<organism evidence="6 7">
    <name type="scientific">Gopherus agassizii</name>
    <name type="common">Agassiz's desert tortoise</name>
    <dbReference type="NCBI Taxonomy" id="38772"/>
    <lineage>
        <taxon>Eukaryota</taxon>
        <taxon>Metazoa</taxon>
        <taxon>Chordata</taxon>
        <taxon>Craniata</taxon>
        <taxon>Vertebrata</taxon>
        <taxon>Euteleostomi</taxon>
        <taxon>Archelosauria</taxon>
        <taxon>Testudinata</taxon>
        <taxon>Testudines</taxon>
        <taxon>Cryptodira</taxon>
        <taxon>Durocryptodira</taxon>
        <taxon>Testudinoidea</taxon>
        <taxon>Testudinidae</taxon>
        <taxon>Gopherus</taxon>
    </lineage>
</organism>
<dbReference type="Ensembl" id="ENSGAGT00000021428.1">
    <property type="protein sequence ID" value="ENSGAGP00000018797.1"/>
    <property type="gene ID" value="ENSGAGG00000013909.1"/>
</dbReference>
<feature type="compositionally biased region" description="Pro residues" evidence="3">
    <location>
        <begin position="392"/>
        <end position="402"/>
    </location>
</feature>
<reference evidence="6" key="3">
    <citation type="submission" date="2025-09" db="UniProtKB">
        <authorList>
            <consortium name="Ensembl"/>
        </authorList>
    </citation>
    <scope>IDENTIFICATION</scope>
</reference>
<dbReference type="InterPro" id="IPR008937">
    <property type="entry name" value="Ras-like_GEF"/>
</dbReference>
<dbReference type="GO" id="GO:0005886">
    <property type="term" value="C:plasma membrane"/>
    <property type="evidence" value="ECO:0007669"/>
    <property type="project" value="TreeGrafter"/>
</dbReference>
<dbReference type="GO" id="GO:0005085">
    <property type="term" value="F:guanyl-nucleotide exchange factor activity"/>
    <property type="evidence" value="ECO:0007669"/>
    <property type="project" value="UniProtKB-KW"/>
</dbReference>
<evidence type="ECO:0000259" key="4">
    <source>
        <dbReference type="PROSITE" id="PS50009"/>
    </source>
</evidence>
<dbReference type="Proteomes" id="UP000291020">
    <property type="component" value="Unassembled WGS sequence"/>
</dbReference>
<sequence>DGPEGCVTPRGDPDPLDILIFQADHVAAQLTLVEAALFLRVVPYQCLGSLWSQRDKKGRERDCPSVRATVHQFNRLAGAVIRSCLARPGLRPQQRARILEKWIHVAEECRALRNFSSLCAIISALQSSPVHRLKRTWDETARDALRSYEELSTICSEQDNYSLSRQLLFQVRGLPTPVPHPHPAPHLLPGPPSSCGVVPYLGTFLRDLVMLDTAMKDELENGYINFEKRRKEFEVLAQLRLLQSVCRNYSVQPSPPFQCWLRALPPLSEAQSHSLSCEIEPPGEAPTPQQLLKPTLVITHCTEDSHPTPLSPSVLCPLSHSSPSLNPSTVPFATPVTPSASPQHMKWPSVSALDTAPEDVGSSAGGLSPPTPTGGDFPRGHRRSASCGSAFPAPPNPEPGPPSSDCCIIRARMALHNGSLYKSILVTSQDKTLSVIAKVLEKHGQEPGAAPQFQLVQLLPEGKELTFPPTANVFYAMNGSSLDFVLRPKSAREPPLPPSAVPRRAELSATFPKIKATGRKLARALF</sequence>
<dbReference type="CDD" id="cd00155">
    <property type="entry name" value="RasGEF"/>
    <property type="match status" value="1"/>
</dbReference>
<reference evidence="7" key="1">
    <citation type="journal article" date="2017" name="PLoS ONE">
        <title>The Agassiz's desert tortoise genome provides a resource for the conservation of a threatened species.</title>
        <authorList>
            <person name="Tollis M."/>
            <person name="DeNardo D.F."/>
            <person name="Cornelius J.A."/>
            <person name="Dolby G.A."/>
            <person name="Edwards T."/>
            <person name="Henen B.T."/>
            <person name="Karl A.E."/>
            <person name="Murphy R.W."/>
            <person name="Kusumi K."/>
        </authorList>
    </citation>
    <scope>NUCLEOTIDE SEQUENCE [LARGE SCALE GENOMIC DNA]</scope>
</reference>
<dbReference type="InterPro" id="IPR023578">
    <property type="entry name" value="Ras_GEF_dom_sf"/>
</dbReference>
<keyword evidence="1 2" id="KW-0344">Guanine-nucleotide releasing factor</keyword>
<keyword evidence="7" id="KW-1185">Reference proteome</keyword>
<evidence type="ECO:0000259" key="5">
    <source>
        <dbReference type="PROSITE" id="PS50200"/>
    </source>
</evidence>
<feature type="domain" description="Ras-GEF" evidence="4">
    <location>
        <begin position="22"/>
        <end position="282"/>
    </location>
</feature>
<protein>
    <submittedName>
        <fullName evidence="6">Uncharacterized protein</fullName>
    </submittedName>
</protein>
<dbReference type="InterPro" id="IPR036964">
    <property type="entry name" value="RASGEF_cat_dom_sf"/>
</dbReference>
<dbReference type="InterPro" id="IPR019804">
    <property type="entry name" value="Ras_G-nucl-exch_fac_CS"/>
</dbReference>
<evidence type="ECO:0000256" key="2">
    <source>
        <dbReference type="PROSITE-ProRule" id="PRU00168"/>
    </source>
</evidence>
<dbReference type="PANTHER" id="PTHR23113">
    <property type="entry name" value="GUANINE NUCLEOTIDE EXCHANGE FACTOR"/>
    <property type="match status" value="1"/>
</dbReference>
<dbReference type="InterPro" id="IPR029071">
    <property type="entry name" value="Ubiquitin-like_domsf"/>
</dbReference>
<evidence type="ECO:0000256" key="1">
    <source>
        <dbReference type="ARBA" id="ARBA00022658"/>
    </source>
</evidence>
<dbReference type="Gene3D" id="3.10.20.90">
    <property type="entry name" value="Phosphatidylinositol 3-kinase Catalytic Subunit, Chain A, domain 1"/>
    <property type="match status" value="1"/>
</dbReference>
<reference evidence="6" key="2">
    <citation type="submission" date="2025-08" db="UniProtKB">
        <authorList>
            <consortium name="Ensembl"/>
        </authorList>
    </citation>
    <scope>IDENTIFICATION</scope>
</reference>